<comment type="similarity">
    <text evidence="2">Belongs to the glycosyltransferase 32 family.</text>
</comment>
<dbReference type="Gene3D" id="3.90.550.20">
    <property type="match status" value="1"/>
</dbReference>
<dbReference type="PROSITE" id="PS50850">
    <property type="entry name" value="MFS"/>
    <property type="match status" value="1"/>
</dbReference>
<feature type="compositionally biased region" description="Basic and acidic residues" evidence="7">
    <location>
        <begin position="1"/>
        <end position="19"/>
    </location>
</feature>
<dbReference type="Pfam" id="PF04488">
    <property type="entry name" value="Gly_transf_sug"/>
    <property type="match status" value="1"/>
</dbReference>
<dbReference type="RefSeq" id="XP_016639926.1">
    <property type="nucleotide sequence ID" value="XM_016790623.1"/>
</dbReference>
<dbReference type="VEuPathDB" id="FungiDB:SAPIO_CDS9159"/>
<dbReference type="GeneID" id="27728231"/>
<dbReference type="SUPFAM" id="SSF103473">
    <property type="entry name" value="MFS general substrate transporter"/>
    <property type="match status" value="1"/>
</dbReference>
<gene>
    <name evidence="10" type="ORF">SAPIO_CDS9159</name>
</gene>
<evidence type="ECO:0000256" key="1">
    <source>
        <dbReference type="ARBA" id="ARBA00004141"/>
    </source>
</evidence>
<feature type="transmembrane region" description="Helical" evidence="8">
    <location>
        <begin position="39"/>
        <end position="56"/>
    </location>
</feature>
<feature type="transmembrane region" description="Helical" evidence="8">
    <location>
        <begin position="271"/>
        <end position="291"/>
    </location>
</feature>
<dbReference type="InterPro" id="IPR011701">
    <property type="entry name" value="MFS"/>
</dbReference>
<dbReference type="KEGG" id="sapo:SAPIO_CDS9159"/>
<evidence type="ECO:0000256" key="5">
    <source>
        <dbReference type="ARBA" id="ARBA00022989"/>
    </source>
</evidence>
<dbReference type="InterPro" id="IPR007577">
    <property type="entry name" value="GlycoTrfase_DXD_sugar-bd_CS"/>
</dbReference>
<reference evidence="10 11" key="1">
    <citation type="journal article" date="2014" name="Genome Announc.">
        <title>Draft genome sequence of the pathogenic fungus Scedosporium apiospermum.</title>
        <authorList>
            <person name="Vandeputte P."/>
            <person name="Ghamrawi S."/>
            <person name="Rechenmann M."/>
            <person name="Iltis A."/>
            <person name="Giraud S."/>
            <person name="Fleury M."/>
            <person name="Thornton C."/>
            <person name="Delhaes L."/>
            <person name="Meyer W."/>
            <person name="Papon N."/>
            <person name="Bouchara J.P."/>
        </authorList>
    </citation>
    <scope>NUCLEOTIDE SEQUENCE [LARGE SCALE GENOMIC DNA]</scope>
    <source>
        <strain evidence="10 11">IHEM 14462</strain>
    </source>
</reference>
<dbReference type="GO" id="GO:1901135">
    <property type="term" value="P:carbohydrate derivative metabolic process"/>
    <property type="evidence" value="ECO:0007669"/>
    <property type="project" value="UniProtKB-ARBA"/>
</dbReference>
<feature type="transmembrane region" description="Helical" evidence="8">
    <location>
        <begin position="203"/>
        <end position="222"/>
    </location>
</feature>
<feature type="compositionally biased region" description="Polar residues" evidence="7">
    <location>
        <begin position="525"/>
        <end position="536"/>
    </location>
</feature>
<dbReference type="InterPro" id="IPR029044">
    <property type="entry name" value="Nucleotide-diphossugar_trans"/>
</dbReference>
<protein>
    <recommendedName>
        <fullName evidence="9">Major facilitator superfamily (MFS) profile domain-containing protein</fullName>
    </recommendedName>
</protein>
<evidence type="ECO:0000256" key="2">
    <source>
        <dbReference type="ARBA" id="ARBA00009003"/>
    </source>
</evidence>
<dbReference type="AlphaFoldDB" id="A0A084FYG5"/>
<keyword evidence="6 8" id="KW-0472">Membrane</keyword>
<evidence type="ECO:0000256" key="7">
    <source>
        <dbReference type="SAM" id="MobiDB-lite"/>
    </source>
</evidence>
<dbReference type="HOGENOM" id="CLU_319372_0_0_1"/>
<dbReference type="InterPro" id="IPR036259">
    <property type="entry name" value="MFS_trans_sf"/>
</dbReference>
<evidence type="ECO:0000313" key="11">
    <source>
        <dbReference type="Proteomes" id="UP000028545"/>
    </source>
</evidence>
<dbReference type="GO" id="GO:0022857">
    <property type="term" value="F:transmembrane transporter activity"/>
    <property type="evidence" value="ECO:0007669"/>
    <property type="project" value="InterPro"/>
</dbReference>
<keyword evidence="3" id="KW-0813">Transport</keyword>
<evidence type="ECO:0000256" key="4">
    <source>
        <dbReference type="ARBA" id="ARBA00022692"/>
    </source>
</evidence>
<dbReference type="PANTHER" id="PTHR43791:SF53">
    <property type="entry name" value="MAJOR FACILITATOR SUPERFAMILY (MFS) PROFILE DOMAIN-CONTAINING PROTEIN"/>
    <property type="match status" value="1"/>
</dbReference>
<dbReference type="Proteomes" id="UP000028545">
    <property type="component" value="Unassembled WGS sequence"/>
</dbReference>
<feature type="transmembrane region" description="Helical" evidence="8">
    <location>
        <begin position="361"/>
        <end position="383"/>
    </location>
</feature>
<sequence length="910" mass="101798">MDLKEEPQGSHNDSIREESEGTSSIDPALEASIRKKLDMRLMPILTLVYLFAFIDRSNAGNARVLGMGEDLKLDGYRFNIALSAFYVPYILFEVPANVMCKIAGPKIWIPTLAILFGLVVTCMSTLKSYEGFIVARVFLGFAEAGIMPGISYTLACFYRRRELVTRVGLYASVASLSGAFGGLLATAFTKIPSWGIIHTWRNIFFFEGIISIILGIVAFFILPSSPATASFLTPEECKVAVSRIADDLKTEQIETIKKEYFKRAIWNPNTILLAVAMLCSLTSMNSMALFVPSILNAMGYSGIHSQLLSVPPYAWATIVCISVSTLSDRTCKRGKWILTVMPFTVAGFIVLLTPAKVAVHYFALFLCLTGVFTASPMLVAWSIDNSAGHLTRAIVSGFSPESGSAVPATSTFSPAPSHFNSHHFLASAFDSFDDQRRLIALCLTMMFSKQIITAQTIHSTTTERHRSQLPVMAPHLQRHANLNQPGPRRFYFSSLRRHRRRIVAVVIVVAIYYFFRFTPAPPRSIANSNGGRPTRTTPDRDLDPQPHFIYRSSFRMNPNSAYEADVDAALVSLEHRVTRGEVDDGQNVSQKRPRKLWQILLGPAERGPDSWAFEEKNRAWEYTVVRDEWANSFVNDTFGAIPGLVDLYKSYPYDVLRADLLRYLILWFYGGYYADTDINPARAIDSCPPLAPVLPTNQDIHNANISLVIGIEIDEPWASAKLMREWHWIRTYGFVQYNLYAPQRFSPLLRRAIVRVLAHTKRHKDASWLTGPIYNEKTILEITGPGVFTDAVLDVLSETLPITHPLVQASVAADAEVGDLAVPVGAESKRERVTWAPFHRLREPLWIDATEAAAGKSMGGLGVLPISVWGNGQRHSGSESFRSPHACINHRFKGTWKKGWWQRWFGKQNR</sequence>
<dbReference type="EMBL" id="JOWA01000132">
    <property type="protein sequence ID" value="KEZ40127.1"/>
    <property type="molecule type" value="Genomic_DNA"/>
</dbReference>
<evidence type="ECO:0000313" key="10">
    <source>
        <dbReference type="EMBL" id="KEZ40127.1"/>
    </source>
</evidence>
<evidence type="ECO:0000256" key="3">
    <source>
        <dbReference type="ARBA" id="ARBA00022448"/>
    </source>
</evidence>
<dbReference type="OrthoDB" id="409543at2759"/>
<comment type="caution">
    <text evidence="10">The sequence shown here is derived from an EMBL/GenBank/DDBJ whole genome shotgun (WGS) entry which is preliminary data.</text>
</comment>
<dbReference type="GO" id="GO:0016020">
    <property type="term" value="C:membrane"/>
    <property type="evidence" value="ECO:0007669"/>
    <property type="project" value="UniProtKB-SubCell"/>
</dbReference>
<name>A0A084FYG5_PSEDA</name>
<feature type="transmembrane region" description="Helical" evidence="8">
    <location>
        <begin position="336"/>
        <end position="355"/>
    </location>
</feature>
<dbReference type="Pfam" id="PF07690">
    <property type="entry name" value="MFS_1"/>
    <property type="match status" value="1"/>
</dbReference>
<accession>A0A084FYG5</accession>
<feature type="transmembrane region" description="Helical" evidence="8">
    <location>
        <begin position="498"/>
        <end position="515"/>
    </location>
</feature>
<dbReference type="PANTHER" id="PTHR43791">
    <property type="entry name" value="PERMEASE-RELATED"/>
    <property type="match status" value="1"/>
</dbReference>
<dbReference type="FunFam" id="1.20.1250.20:FF:000018">
    <property type="entry name" value="MFS transporter permease"/>
    <property type="match status" value="1"/>
</dbReference>
<dbReference type="Gene3D" id="1.20.1250.20">
    <property type="entry name" value="MFS general substrate transporter like domains"/>
    <property type="match status" value="2"/>
</dbReference>
<proteinExistence type="inferred from homology"/>
<evidence type="ECO:0000256" key="8">
    <source>
        <dbReference type="SAM" id="Phobius"/>
    </source>
</evidence>
<feature type="region of interest" description="Disordered" evidence="7">
    <location>
        <begin position="1"/>
        <end position="24"/>
    </location>
</feature>
<keyword evidence="5 8" id="KW-1133">Transmembrane helix</keyword>
<comment type="subcellular location">
    <subcellularLocation>
        <location evidence="1">Membrane</location>
        <topology evidence="1">Multi-pass membrane protein</topology>
    </subcellularLocation>
</comment>
<feature type="region of interest" description="Disordered" evidence="7">
    <location>
        <begin position="524"/>
        <end position="545"/>
    </location>
</feature>
<feature type="transmembrane region" description="Helical" evidence="8">
    <location>
        <begin position="107"/>
        <end position="126"/>
    </location>
</feature>
<dbReference type="SUPFAM" id="SSF53448">
    <property type="entry name" value="Nucleotide-diphospho-sugar transferases"/>
    <property type="match status" value="1"/>
</dbReference>
<feature type="transmembrane region" description="Helical" evidence="8">
    <location>
        <begin position="303"/>
        <end position="324"/>
    </location>
</feature>
<evidence type="ECO:0000259" key="9">
    <source>
        <dbReference type="PROSITE" id="PS50850"/>
    </source>
</evidence>
<evidence type="ECO:0000256" key="6">
    <source>
        <dbReference type="ARBA" id="ARBA00023136"/>
    </source>
</evidence>
<feature type="transmembrane region" description="Helical" evidence="8">
    <location>
        <begin position="76"/>
        <end position="95"/>
    </location>
</feature>
<feature type="transmembrane region" description="Helical" evidence="8">
    <location>
        <begin position="167"/>
        <end position="191"/>
    </location>
</feature>
<dbReference type="InterPro" id="IPR020846">
    <property type="entry name" value="MFS_dom"/>
</dbReference>
<keyword evidence="11" id="KW-1185">Reference proteome</keyword>
<feature type="domain" description="Major facilitator superfamily (MFS) profile" evidence="9">
    <location>
        <begin position="41"/>
        <end position="451"/>
    </location>
</feature>
<keyword evidence="4 8" id="KW-0812">Transmembrane</keyword>
<organism evidence="10 11">
    <name type="scientific">Pseudallescheria apiosperma</name>
    <name type="common">Scedosporium apiospermum</name>
    <dbReference type="NCBI Taxonomy" id="563466"/>
    <lineage>
        <taxon>Eukaryota</taxon>
        <taxon>Fungi</taxon>
        <taxon>Dikarya</taxon>
        <taxon>Ascomycota</taxon>
        <taxon>Pezizomycotina</taxon>
        <taxon>Sordariomycetes</taxon>
        <taxon>Hypocreomycetidae</taxon>
        <taxon>Microascales</taxon>
        <taxon>Microascaceae</taxon>
        <taxon>Scedosporium</taxon>
    </lineage>
</organism>